<dbReference type="EMBL" id="BARW01014929">
    <property type="protein sequence ID" value="GAI81665.1"/>
    <property type="molecule type" value="Genomic_DNA"/>
</dbReference>
<protein>
    <submittedName>
        <fullName evidence="1">Uncharacterized protein</fullName>
    </submittedName>
</protein>
<name>X1T229_9ZZZZ</name>
<reference evidence="1" key="1">
    <citation type="journal article" date="2014" name="Front. Microbiol.">
        <title>High frequency of phylogenetically diverse reductive dehalogenase-homologous genes in deep subseafloor sedimentary metagenomes.</title>
        <authorList>
            <person name="Kawai M."/>
            <person name="Futagami T."/>
            <person name="Toyoda A."/>
            <person name="Takaki Y."/>
            <person name="Nishi S."/>
            <person name="Hori S."/>
            <person name="Arai W."/>
            <person name="Tsubouchi T."/>
            <person name="Morono Y."/>
            <person name="Uchiyama I."/>
            <person name="Ito T."/>
            <person name="Fujiyama A."/>
            <person name="Inagaki F."/>
            <person name="Takami H."/>
        </authorList>
    </citation>
    <scope>NUCLEOTIDE SEQUENCE</scope>
    <source>
        <strain evidence="1">Expedition CK06-06</strain>
    </source>
</reference>
<evidence type="ECO:0000313" key="1">
    <source>
        <dbReference type="EMBL" id="GAI81665.1"/>
    </source>
</evidence>
<sequence length="119" mass="13708">AKKYPIRLRYKATVPEDGTGYVRSEILHRNRVITCQSIAIRNRTGARGTFEAFIKQQAALTFLFDQGTPGANTWYWYPYTQFIKEGEQIEVQQLTCKEDDVLELHIIGYAMYGPEALVE</sequence>
<gene>
    <name evidence="1" type="ORF">S12H4_26333</name>
</gene>
<comment type="caution">
    <text evidence="1">The sequence shown here is derived from an EMBL/GenBank/DDBJ whole genome shotgun (WGS) entry which is preliminary data.</text>
</comment>
<proteinExistence type="predicted"/>
<organism evidence="1">
    <name type="scientific">marine sediment metagenome</name>
    <dbReference type="NCBI Taxonomy" id="412755"/>
    <lineage>
        <taxon>unclassified sequences</taxon>
        <taxon>metagenomes</taxon>
        <taxon>ecological metagenomes</taxon>
    </lineage>
</organism>
<accession>X1T229</accession>
<dbReference type="AlphaFoldDB" id="X1T229"/>
<feature type="non-terminal residue" evidence="1">
    <location>
        <position position="1"/>
    </location>
</feature>